<dbReference type="Proteomes" id="UP000682713">
    <property type="component" value="Unassembled WGS sequence"/>
</dbReference>
<evidence type="ECO:0000313" key="3">
    <source>
        <dbReference type="Proteomes" id="UP000682713"/>
    </source>
</evidence>
<feature type="domain" description="AraC effector-binding" evidence="1">
    <location>
        <begin position="7"/>
        <end position="162"/>
    </location>
</feature>
<dbReference type="SMART" id="SM00871">
    <property type="entry name" value="AraC_E_bind"/>
    <property type="match status" value="1"/>
</dbReference>
<comment type="caution">
    <text evidence="2">The sequence shown here is derived from an EMBL/GenBank/DDBJ whole genome shotgun (WGS) entry which is preliminary data.</text>
</comment>
<evidence type="ECO:0000259" key="1">
    <source>
        <dbReference type="SMART" id="SM00871"/>
    </source>
</evidence>
<gene>
    <name evidence="2" type="ORF">KHA93_10235</name>
</gene>
<dbReference type="RefSeq" id="WP_213110654.1">
    <property type="nucleotide sequence ID" value="NZ_JAGYPJ010000001.1"/>
</dbReference>
<dbReference type="AlphaFoldDB" id="A0A942TMD6"/>
<sequence>MTINQKNNAVLTSKEAFHAIGLKWEGTFAEAGAGAIREIQTELKERLKEIPHIINPDIMLGLSYHATPGGDGFTHYAAIEVEKVDNIPSGMVSIFVPTLTYATCEHHKDQSIERSYDNIYDWIRSEGLNENNVDHLTHFEKYPMNQDPYSTDPEFTIMIPVTR</sequence>
<keyword evidence="3" id="KW-1185">Reference proteome</keyword>
<dbReference type="InterPro" id="IPR010499">
    <property type="entry name" value="AraC_E-bd"/>
</dbReference>
<proteinExistence type="predicted"/>
<dbReference type="Gene3D" id="3.20.80.10">
    <property type="entry name" value="Regulatory factor, effector binding domain"/>
    <property type="match status" value="1"/>
</dbReference>
<dbReference type="SUPFAM" id="SSF55136">
    <property type="entry name" value="Probable bacterial effector-binding domain"/>
    <property type="match status" value="1"/>
</dbReference>
<accession>A0A942TMD6</accession>
<name>A0A942TMD6_9BACI</name>
<protein>
    <submittedName>
        <fullName evidence="2">Effector binding domain-containing protein</fullName>
    </submittedName>
</protein>
<organism evidence="2 3">
    <name type="scientific">Lederbergia citrisecunda</name>
    <dbReference type="NCBI Taxonomy" id="2833583"/>
    <lineage>
        <taxon>Bacteria</taxon>
        <taxon>Bacillati</taxon>
        <taxon>Bacillota</taxon>
        <taxon>Bacilli</taxon>
        <taxon>Bacillales</taxon>
        <taxon>Bacillaceae</taxon>
        <taxon>Lederbergia</taxon>
    </lineage>
</organism>
<dbReference type="Pfam" id="PF14526">
    <property type="entry name" value="Cass2"/>
    <property type="match status" value="1"/>
</dbReference>
<evidence type="ECO:0000313" key="2">
    <source>
        <dbReference type="EMBL" id="MBS4200033.1"/>
    </source>
</evidence>
<dbReference type="InterPro" id="IPR011256">
    <property type="entry name" value="Reg_factor_effector_dom_sf"/>
</dbReference>
<dbReference type="InterPro" id="IPR029441">
    <property type="entry name" value="Cass2"/>
</dbReference>
<reference evidence="2 3" key="1">
    <citation type="submission" date="2021-05" db="EMBL/GenBank/DDBJ databases">
        <title>Novel Bacillus species.</title>
        <authorList>
            <person name="Liu G."/>
        </authorList>
    </citation>
    <scope>NUCLEOTIDE SEQUENCE [LARGE SCALE GENOMIC DNA]</scope>
    <source>
        <strain evidence="2 3">FJAT-49732</strain>
    </source>
</reference>
<dbReference type="EMBL" id="JAGYPJ010000001">
    <property type="protein sequence ID" value="MBS4200033.1"/>
    <property type="molecule type" value="Genomic_DNA"/>
</dbReference>